<evidence type="ECO:0000256" key="3">
    <source>
        <dbReference type="ARBA" id="ARBA00008061"/>
    </source>
</evidence>
<dbReference type="SMART" id="SM00642">
    <property type="entry name" value="Aamy"/>
    <property type="match status" value="1"/>
</dbReference>
<evidence type="ECO:0000256" key="11">
    <source>
        <dbReference type="ARBA" id="ARBA00033284"/>
    </source>
</evidence>
<feature type="binding site" evidence="16">
    <location>
        <begin position="379"/>
        <end position="384"/>
    </location>
    <ligand>
        <name>substrate</name>
    </ligand>
</feature>
<evidence type="ECO:0000256" key="17">
    <source>
        <dbReference type="PIRSR" id="PIRSR006337-3"/>
    </source>
</evidence>
<dbReference type="InterPro" id="IPR014756">
    <property type="entry name" value="Ig_E-set"/>
</dbReference>
<evidence type="ECO:0000256" key="9">
    <source>
        <dbReference type="ARBA" id="ARBA00023295"/>
    </source>
</evidence>
<dbReference type="InterPro" id="IPR006047">
    <property type="entry name" value="GH13_cat_dom"/>
</dbReference>
<feature type="binding site" evidence="16">
    <location>
        <begin position="309"/>
        <end position="313"/>
    </location>
    <ligand>
        <name>substrate</name>
    </ligand>
</feature>
<dbReference type="SUPFAM" id="SSF81296">
    <property type="entry name" value="E set domains"/>
    <property type="match status" value="1"/>
</dbReference>
<dbReference type="GO" id="GO:0005737">
    <property type="term" value="C:cytoplasm"/>
    <property type="evidence" value="ECO:0007669"/>
    <property type="project" value="UniProtKB-SubCell"/>
</dbReference>
<dbReference type="InterPro" id="IPR017853">
    <property type="entry name" value="GH"/>
</dbReference>
<feature type="active site" description="Proton donor" evidence="15">
    <location>
        <position position="289"/>
    </location>
</feature>
<evidence type="ECO:0000256" key="4">
    <source>
        <dbReference type="ARBA" id="ARBA00012268"/>
    </source>
</evidence>
<feature type="active site" description="Nucleophile" evidence="15">
    <location>
        <position position="254"/>
    </location>
</feature>
<dbReference type="InterPro" id="IPR012768">
    <property type="entry name" value="Trehalose_TreZ"/>
</dbReference>
<evidence type="ECO:0000256" key="15">
    <source>
        <dbReference type="PIRSR" id="PIRSR006337-1"/>
    </source>
</evidence>
<organism evidence="19 20">
    <name type="scientific">Pelagibacterium luteolum</name>
    <dbReference type="NCBI Taxonomy" id="440168"/>
    <lineage>
        <taxon>Bacteria</taxon>
        <taxon>Pseudomonadati</taxon>
        <taxon>Pseudomonadota</taxon>
        <taxon>Alphaproteobacteria</taxon>
        <taxon>Hyphomicrobiales</taxon>
        <taxon>Devosiaceae</taxon>
        <taxon>Pelagibacterium</taxon>
    </lineage>
</organism>
<dbReference type="InterPro" id="IPR013783">
    <property type="entry name" value="Ig-like_fold"/>
</dbReference>
<evidence type="ECO:0000256" key="5">
    <source>
        <dbReference type="ARBA" id="ARBA00015938"/>
    </source>
</evidence>
<dbReference type="Gene3D" id="2.60.40.10">
    <property type="entry name" value="Immunoglobulins"/>
    <property type="match status" value="1"/>
</dbReference>
<evidence type="ECO:0000256" key="1">
    <source>
        <dbReference type="ARBA" id="ARBA00004496"/>
    </source>
</evidence>
<dbReference type="EC" id="3.2.1.141" evidence="4 13"/>
<evidence type="ECO:0000256" key="8">
    <source>
        <dbReference type="ARBA" id="ARBA00023277"/>
    </source>
</evidence>
<evidence type="ECO:0000256" key="13">
    <source>
        <dbReference type="NCBIfam" id="TIGR02402"/>
    </source>
</evidence>
<name>A0A1G7TCT2_9HYPH</name>
<evidence type="ECO:0000256" key="6">
    <source>
        <dbReference type="ARBA" id="ARBA00022490"/>
    </source>
</evidence>
<dbReference type="UniPathway" id="UPA00299"/>
<evidence type="ECO:0000256" key="12">
    <source>
        <dbReference type="ARBA" id="ARBA00034013"/>
    </source>
</evidence>
<reference evidence="19 20" key="1">
    <citation type="submission" date="2016-10" db="EMBL/GenBank/DDBJ databases">
        <authorList>
            <person name="de Groot N.N."/>
        </authorList>
    </citation>
    <scope>NUCLEOTIDE SEQUENCE [LARGE SCALE GENOMIC DNA]</scope>
    <source>
        <strain evidence="19 20">CGMCC 1.10267</strain>
    </source>
</reference>
<comment type="subcellular location">
    <subcellularLocation>
        <location evidence="1 15">Cytoplasm</location>
    </subcellularLocation>
</comment>
<evidence type="ECO:0000256" key="7">
    <source>
        <dbReference type="ARBA" id="ARBA00022801"/>
    </source>
</evidence>
<sequence length="573" mass="63024">MTSENFWRARPDGNGQWAISTWAPDAKVVAVEIDGSAHPLQPNVEGFWSGTIAAPAGAAYTFVIDGQKFPDPASHQQESDVHGPSRLTDPAYQWSSEWPGRPWHEAVIYELHIGTFTPEGTFASAAEKMSHLAELGFTAIEIMPIGQWSGARGWGYDGVLPYAPHPAYGTPDDLRQLIEAAQSAGLMVILDLVMNHFGPDGAYIHQTAPKFFDEKAHTPWGAAIDFDQPAVRRYWIDCALMWLTDYRLDGLRLDAVHQIKGPGADRFFADFGQAVADLDLGRPLHLIVEDEGNEPGLRESGLYTATWNDDFHHAIHTALTGESQDYYAPFAVEPVGDIARALERGHVEEGQFRPGRDEPRGQSCAHLPFTSFVNSTQTHDQIGNRAHGDRLLTLADAEGVKTAYALLLLSPFIPMVFMGEERGATSPFLFFADYEGELAEAVRKGRAAEFAGIAALGDGVPDPIAEQTFTDSKIDWSETGSAREWLDLTRAALTFRNAYVAPLIATERAGDPIIRRTAEKALTAHWTYEAGELVIHLNFGDVGDHPPMDRDPDFSLFDITRDTFAIAAWSHSA</sequence>
<dbReference type="Gene3D" id="1.10.10.760">
    <property type="entry name" value="E-set domains of sugar-utilizing enzymes"/>
    <property type="match status" value="1"/>
</dbReference>
<accession>A0A1G7TCT2</accession>
<dbReference type="PIRSF" id="PIRSF006337">
    <property type="entry name" value="Trehalose_TreZ"/>
    <property type="match status" value="1"/>
</dbReference>
<gene>
    <name evidence="19" type="ORF">SAMN04487974_10241</name>
</gene>
<keyword evidence="9 14" id="KW-0326">Glycosidase</keyword>
<dbReference type="STRING" id="440168.SAMN04487974_10241"/>
<keyword evidence="7 14" id="KW-0378">Hydrolase</keyword>
<dbReference type="PANTHER" id="PTHR43651:SF11">
    <property type="entry name" value="MALTO-OLIGOSYLTREHALOSE TREHALOHYDROLASE"/>
    <property type="match status" value="1"/>
</dbReference>
<dbReference type="GO" id="GO:0033942">
    <property type="term" value="F:4-alpha-D-(1-&gt;4)-alpha-D-glucanotrehalose trehalohydrolase activity"/>
    <property type="evidence" value="ECO:0007669"/>
    <property type="project" value="UniProtKB-EC"/>
</dbReference>
<keyword evidence="20" id="KW-1185">Reference proteome</keyword>
<dbReference type="Proteomes" id="UP000199495">
    <property type="component" value="Unassembled WGS sequence"/>
</dbReference>
<evidence type="ECO:0000259" key="18">
    <source>
        <dbReference type="SMART" id="SM00642"/>
    </source>
</evidence>
<evidence type="ECO:0000313" key="20">
    <source>
        <dbReference type="Proteomes" id="UP000199495"/>
    </source>
</evidence>
<evidence type="ECO:0000313" key="19">
    <source>
        <dbReference type="EMBL" id="SDG33177.1"/>
    </source>
</evidence>
<comment type="similarity">
    <text evidence="3 14">Belongs to the glycosyl hydrolase 13 family.</text>
</comment>
<dbReference type="GO" id="GO:0005992">
    <property type="term" value="P:trehalose biosynthetic process"/>
    <property type="evidence" value="ECO:0007669"/>
    <property type="project" value="UniProtKB-UniRule"/>
</dbReference>
<dbReference type="CDD" id="cd02853">
    <property type="entry name" value="E_set_MTHase_like_N"/>
    <property type="match status" value="1"/>
</dbReference>
<dbReference type="OrthoDB" id="9800174at2"/>
<keyword evidence="6" id="KW-0963">Cytoplasm</keyword>
<comment type="catalytic activity">
    <reaction evidence="12 14">
        <text>hydrolysis of (1-&gt;4)-alpha-D-glucosidic linkage in 4-alpha-D-[(1-&gt;4)-alpha-D-glucanosyl]n trehalose to yield trehalose and (1-&gt;4)-alpha-D-glucan.</text>
        <dbReference type="EC" id="3.2.1.141"/>
    </reaction>
</comment>
<evidence type="ECO:0000256" key="10">
    <source>
        <dbReference type="ARBA" id="ARBA00032057"/>
    </source>
</evidence>
<dbReference type="InterPro" id="IPR044901">
    <property type="entry name" value="Trehalose_TreZ_E-set_sf"/>
</dbReference>
<feature type="binding site" evidence="16">
    <location>
        <begin position="252"/>
        <end position="257"/>
    </location>
    <ligand>
        <name>substrate</name>
    </ligand>
</feature>
<dbReference type="EMBL" id="FNCS01000002">
    <property type="protein sequence ID" value="SDG33177.1"/>
    <property type="molecule type" value="Genomic_DNA"/>
</dbReference>
<evidence type="ECO:0000256" key="2">
    <source>
        <dbReference type="ARBA" id="ARBA00005199"/>
    </source>
</evidence>
<dbReference type="SUPFAM" id="SSF51445">
    <property type="entry name" value="(Trans)glycosidases"/>
    <property type="match status" value="1"/>
</dbReference>
<feature type="domain" description="Glycosyl hydrolase family 13 catalytic" evidence="18">
    <location>
        <begin position="110"/>
        <end position="450"/>
    </location>
</feature>
<keyword evidence="8" id="KW-0119">Carbohydrate metabolism</keyword>
<feature type="site" description="Transition state stabilizer" evidence="17">
    <location>
        <position position="380"/>
    </location>
</feature>
<dbReference type="AlphaFoldDB" id="A0A1G7TCT2"/>
<evidence type="ECO:0000256" key="16">
    <source>
        <dbReference type="PIRSR" id="PIRSR006337-2"/>
    </source>
</evidence>
<dbReference type="NCBIfam" id="TIGR02402">
    <property type="entry name" value="trehalose_TreZ"/>
    <property type="match status" value="1"/>
</dbReference>
<dbReference type="Pfam" id="PF00128">
    <property type="entry name" value="Alpha-amylase"/>
    <property type="match status" value="1"/>
</dbReference>
<comment type="pathway">
    <text evidence="2 14">Glycan biosynthesis; trehalose biosynthesis.</text>
</comment>
<proteinExistence type="inferred from homology"/>
<dbReference type="RefSeq" id="WP_090592328.1">
    <property type="nucleotide sequence ID" value="NZ_FNCS01000002.1"/>
</dbReference>
<dbReference type="Gene3D" id="3.20.20.80">
    <property type="entry name" value="Glycosidases"/>
    <property type="match status" value="1"/>
</dbReference>
<dbReference type="CDD" id="cd11325">
    <property type="entry name" value="AmyAc_GTHase"/>
    <property type="match status" value="1"/>
</dbReference>
<evidence type="ECO:0000256" key="14">
    <source>
        <dbReference type="PIRNR" id="PIRNR006337"/>
    </source>
</evidence>
<protein>
    <recommendedName>
        <fullName evidence="5 13">Malto-oligosyltrehalose trehalohydrolase</fullName>
        <shortName evidence="14">MTHase</shortName>
        <ecNumber evidence="4 13">3.2.1.141</ecNumber>
    </recommendedName>
    <alternativeName>
        <fullName evidence="11 14">4-alpha-D-((1-&gt;4)-alpha-D-glucano)trehalose trehalohydrolase</fullName>
    </alternativeName>
    <alternativeName>
        <fullName evidence="10 14">Maltooligosyl trehalose trehalohydrolase</fullName>
    </alternativeName>
</protein>
<dbReference type="PANTHER" id="PTHR43651">
    <property type="entry name" value="1,4-ALPHA-GLUCAN-BRANCHING ENZYME"/>
    <property type="match status" value="1"/>
</dbReference>